<dbReference type="InterPro" id="IPR033932">
    <property type="entry name" value="YtcJ-like"/>
</dbReference>
<dbReference type="InterPro" id="IPR013108">
    <property type="entry name" value="Amidohydro_3"/>
</dbReference>
<evidence type="ECO:0000259" key="2">
    <source>
        <dbReference type="Pfam" id="PF07969"/>
    </source>
</evidence>
<dbReference type="InterPro" id="IPR011059">
    <property type="entry name" value="Metal-dep_hydrolase_composite"/>
</dbReference>
<dbReference type="SUPFAM" id="SSF51556">
    <property type="entry name" value="Metallo-dependent hydrolases"/>
    <property type="match status" value="1"/>
</dbReference>
<proteinExistence type="predicted"/>
<accession>A0A9W4EUG0</accession>
<protein>
    <submittedName>
        <fullName evidence="3">Amidohydrolase family</fullName>
    </submittedName>
</protein>
<dbReference type="Pfam" id="PF07969">
    <property type="entry name" value="Amidohydro_3"/>
    <property type="match status" value="1"/>
</dbReference>
<evidence type="ECO:0000256" key="1">
    <source>
        <dbReference type="SAM" id="SignalP"/>
    </source>
</evidence>
<evidence type="ECO:0000313" key="4">
    <source>
        <dbReference type="Proteomes" id="UP000055316"/>
    </source>
</evidence>
<dbReference type="PANTHER" id="PTHR22642">
    <property type="entry name" value="IMIDAZOLONEPROPIONASE"/>
    <property type="match status" value="1"/>
</dbReference>
<dbReference type="Proteomes" id="UP000055316">
    <property type="component" value="Chromosome"/>
</dbReference>
<dbReference type="PANTHER" id="PTHR22642:SF2">
    <property type="entry name" value="PROTEIN LONG AFTER FAR-RED 3"/>
    <property type="match status" value="1"/>
</dbReference>
<dbReference type="EMBL" id="AP014864">
    <property type="protein sequence ID" value="BAR83744.1"/>
    <property type="molecule type" value="Genomic_DNA"/>
</dbReference>
<dbReference type="AlphaFoldDB" id="A0A9W4EUG0"/>
<feature type="chain" id="PRO_5040722116" evidence="1">
    <location>
        <begin position="24"/>
        <end position="574"/>
    </location>
</feature>
<organism evidence="3 4">
    <name type="scientific">Bacillus thuringiensis subsp. tolworthi</name>
    <dbReference type="NCBI Taxonomy" id="1442"/>
    <lineage>
        <taxon>Bacteria</taxon>
        <taxon>Bacillati</taxon>
        <taxon>Bacillota</taxon>
        <taxon>Bacilli</taxon>
        <taxon>Bacillales</taxon>
        <taxon>Bacillaceae</taxon>
        <taxon>Bacillus</taxon>
        <taxon>Bacillus cereus group</taxon>
    </lineage>
</organism>
<gene>
    <name evidence="3" type="ORF">KNN_02898</name>
</gene>
<dbReference type="Gene3D" id="2.30.40.10">
    <property type="entry name" value="Urease, subunit C, domain 1"/>
    <property type="match status" value="1"/>
</dbReference>
<feature type="signal peptide" evidence="1">
    <location>
        <begin position="1"/>
        <end position="23"/>
    </location>
</feature>
<feature type="domain" description="Amidohydrolase 3" evidence="2">
    <location>
        <begin position="78"/>
        <end position="567"/>
    </location>
</feature>
<dbReference type="CDD" id="cd01300">
    <property type="entry name" value="YtcJ_like"/>
    <property type="match status" value="1"/>
</dbReference>
<dbReference type="InterPro" id="IPR032466">
    <property type="entry name" value="Metal_Hydrolase"/>
</dbReference>
<dbReference type="SUPFAM" id="SSF51338">
    <property type="entry name" value="Composite domain of metallo-dependent hydrolases"/>
    <property type="match status" value="1"/>
</dbReference>
<sequence length="574" mass="64293">MKKFISIFISLTMLFMLVGFEQAKKDTTKLADTIFINGNVYTVEAKQPWAEAVAIKNGKIIYVGNTKGAKKYKNKNTKIIDLEGKMLLPGFVDSHLHASETVNSLYSVDLANARTIDEYVQAVEQYRKEHSGVKVIHGAGWSNTLFSSSGPTKDLLDAVVKDIPVALISEDYHSVWANSKALEIAEITKDTQNPTGGVIERNENGEPSGTLRDTATNLVLDKLPKYNTEQYKEGLKTFQQLAASNGYTQVNDVVVPQQDTVIEALTMLEKEQALSIRHNLALTIQPNEGLERIPYVKEQRTKLQGPLVKMNSIKLFMDGVIEGGTAYLHEPYNNKPNYYGVPVWEQTAFEQMVQTLDKEKFQVHIHSIGDAATTETLNTLAIAQKQNGKRDSRHKITHLQLVKENDINRFKDLGVIGVPQPTWFLKDGEYFAQAVELLGEDRANEQYPMRSFINKGVVMASSSDYPITQGPYFSPLAGIQMGITRTSLQDTNSQNALNPKEKVSLAEMIKTYTINGAYANFLEKETGSIKVGKKADLVVLDKNLFKIPKQDIHKTKILLTLLEGKETFRHTEFR</sequence>
<reference evidence="3 4" key="1">
    <citation type="submission" date="2015-05" db="EMBL/GenBank/DDBJ databases">
        <title>Whole genome sequence of Bacillus thuringiensis serovar tolworthi Pasteur Institute Standard strain.</title>
        <authorList>
            <person name="Kanda K."/>
            <person name="Nakashima K."/>
            <person name="Nagano Y."/>
        </authorList>
    </citation>
    <scope>NUCLEOTIDE SEQUENCE [LARGE SCALE GENOMIC DNA]</scope>
    <source>
        <strain evidence="3 4">Pasteur Institute Standard strain</strain>
    </source>
</reference>
<name>A0A9W4EUG0_BACTO</name>
<evidence type="ECO:0000313" key="3">
    <source>
        <dbReference type="EMBL" id="BAR83744.1"/>
    </source>
</evidence>
<keyword evidence="1" id="KW-0732">Signal</keyword>
<dbReference type="Gene3D" id="3.10.310.70">
    <property type="match status" value="1"/>
</dbReference>
<dbReference type="Gene3D" id="3.20.20.140">
    <property type="entry name" value="Metal-dependent hydrolases"/>
    <property type="match status" value="1"/>
</dbReference>
<dbReference type="GO" id="GO:0016810">
    <property type="term" value="F:hydrolase activity, acting on carbon-nitrogen (but not peptide) bonds"/>
    <property type="evidence" value="ECO:0007669"/>
    <property type="project" value="InterPro"/>
</dbReference>